<dbReference type="NCBIfam" id="TIGR01764">
    <property type="entry name" value="excise"/>
    <property type="match status" value="1"/>
</dbReference>
<sequence length="112" mass="12204">MVSKDDVEQAIRLLASDSAALTLDQRLRIAALLARPAEPETSDQQHASAGIPIEAMVLTVEETADVLKVGRTTVYDLIKSGRLDSIMIGRLRRVRYSDVMAFLDNTHVSGAP</sequence>
<gene>
    <name evidence="2" type="ORF">Adu01nite_94100</name>
</gene>
<evidence type="ECO:0000313" key="2">
    <source>
        <dbReference type="EMBL" id="GIE08060.1"/>
    </source>
</evidence>
<keyword evidence="3" id="KW-1185">Reference proteome</keyword>
<feature type="domain" description="Helix-turn-helix" evidence="1">
    <location>
        <begin position="57"/>
        <end position="105"/>
    </location>
</feature>
<reference evidence="2 3" key="1">
    <citation type="submission" date="2021-01" db="EMBL/GenBank/DDBJ databases">
        <title>Whole genome shotgun sequence of Actinoplanes durhamensis NBRC 14914.</title>
        <authorList>
            <person name="Komaki H."/>
            <person name="Tamura T."/>
        </authorList>
    </citation>
    <scope>NUCLEOTIDE SEQUENCE [LARGE SCALE GENOMIC DNA]</scope>
    <source>
        <strain evidence="2 3">NBRC 14914</strain>
    </source>
</reference>
<comment type="caution">
    <text evidence="2">The sequence shown here is derived from an EMBL/GenBank/DDBJ whole genome shotgun (WGS) entry which is preliminary data.</text>
</comment>
<protein>
    <recommendedName>
        <fullName evidence="1">Helix-turn-helix domain-containing protein</fullName>
    </recommendedName>
</protein>
<name>A0ABQ3ZE08_9ACTN</name>
<dbReference type="InterPro" id="IPR010093">
    <property type="entry name" value="SinI_DNA-bd"/>
</dbReference>
<dbReference type="EMBL" id="BOML01000100">
    <property type="protein sequence ID" value="GIE08060.1"/>
    <property type="molecule type" value="Genomic_DNA"/>
</dbReference>
<dbReference type="Pfam" id="PF12728">
    <property type="entry name" value="HTH_17"/>
    <property type="match status" value="1"/>
</dbReference>
<dbReference type="Proteomes" id="UP000637628">
    <property type="component" value="Unassembled WGS sequence"/>
</dbReference>
<evidence type="ECO:0000313" key="3">
    <source>
        <dbReference type="Proteomes" id="UP000637628"/>
    </source>
</evidence>
<proteinExistence type="predicted"/>
<organism evidence="2 3">
    <name type="scientific">Paractinoplanes durhamensis</name>
    <dbReference type="NCBI Taxonomy" id="113563"/>
    <lineage>
        <taxon>Bacteria</taxon>
        <taxon>Bacillati</taxon>
        <taxon>Actinomycetota</taxon>
        <taxon>Actinomycetes</taxon>
        <taxon>Micromonosporales</taxon>
        <taxon>Micromonosporaceae</taxon>
        <taxon>Paractinoplanes</taxon>
    </lineage>
</organism>
<dbReference type="InterPro" id="IPR041657">
    <property type="entry name" value="HTH_17"/>
</dbReference>
<accession>A0ABQ3ZE08</accession>
<evidence type="ECO:0000259" key="1">
    <source>
        <dbReference type="Pfam" id="PF12728"/>
    </source>
</evidence>